<gene>
    <name evidence="1" type="ORF">B4102_3108</name>
</gene>
<evidence type="ECO:0000313" key="2">
    <source>
        <dbReference type="Proteomes" id="UP000075666"/>
    </source>
</evidence>
<dbReference type="PATRIC" id="fig|46224.3.peg.3078"/>
<dbReference type="EMBL" id="LQYN01000053">
    <property type="protein sequence ID" value="KYD05935.1"/>
    <property type="molecule type" value="Genomic_DNA"/>
</dbReference>
<evidence type="ECO:0000313" key="1">
    <source>
        <dbReference type="EMBL" id="KYD05935.1"/>
    </source>
</evidence>
<dbReference type="Proteomes" id="UP000075666">
    <property type="component" value="Unassembled WGS sequence"/>
</dbReference>
<keyword evidence="2" id="KW-1185">Reference proteome</keyword>
<sequence>MIDDFLVNTIEVIMNGNLSGLKNGCFCERLLKTTFSKKAKE</sequence>
<organism evidence="1 2">
    <name type="scientific">Heyndrickxia sporothermodurans</name>
    <dbReference type="NCBI Taxonomy" id="46224"/>
    <lineage>
        <taxon>Bacteria</taxon>
        <taxon>Bacillati</taxon>
        <taxon>Bacillota</taxon>
        <taxon>Bacilli</taxon>
        <taxon>Bacillales</taxon>
        <taxon>Bacillaceae</taxon>
        <taxon>Heyndrickxia</taxon>
    </lineage>
</organism>
<reference evidence="1 2" key="1">
    <citation type="submission" date="2016-01" db="EMBL/GenBank/DDBJ databases">
        <title>Genome Sequences of Twelve Sporeforming Bacillus Species Isolated from Foods.</title>
        <authorList>
            <person name="Berendsen E.M."/>
            <person name="Wells-Bennik M.H."/>
            <person name="Krawcyk A.O."/>
            <person name="De Jong A."/>
            <person name="Holsappel S."/>
            <person name="Eijlander R.T."/>
            <person name="Kuipers O.P."/>
        </authorList>
    </citation>
    <scope>NUCLEOTIDE SEQUENCE [LARGE SCALE GENOMIC DNA]</scope>
    <source>
        <strain evidence="1 2">B4102</strain>
    </source>
</reference>
<accession>A0A150L0U3</accession>
<protein>
    <submittedName>
        <fullName evidence="1">Uncharacterized protein</fullName>
    </submittedName>
</protein>
<proteinExistence type="predicted"/>
<comment type="caution">
    <text evidence="1">The sequence shown here is derived from an EMBL/GenBank/DDBJ whole genome shotgun (WGS) entry which is preliminary data.</text>
</comment>
<dbReference type="AlphaFoldDB" id="A0A150L0U3"/>
<name>A0A150L0U3_9BACI</name>